<comment type="caution">
    <text evidence="5">The sequence shown here is derived from an EMBL/GenBank/DDBJ whole genome shotgun (WGS) entry which is preliminary data.</text>
</comment>
<organism evidence="5 6">
    <name type="scientific">Ziziphus jujuba var. spinosa</name>
    <dbReference type="NCBI Taxonomy" id="714518"/>
    <lineage>
        <taxon>Eukaryota</taxon>
        <taxon>Viridiplantae</taxon>
        <taxon>Streptophyta</taxon>
        <taxon>Embryophyta</taxon>
        <taxon>Tracheophyta</taxon>
        <taxon>Spermatophyta</taxon>
        <taxon>Magnoliopsida</taxon>
        <taxon>eudicotyledons</taxon>
        <taxon>Gunneridae</taxon>
        <taxon>Pentapetalae</taxon>
        <taxon>rosids</taxon>
        <taxon>fabids</taxon>
        <taxon>Rosales</taxon>
        <taxon>Rhamnaceae</taxon>
        <taxon>Paliureae</taxon>
        <taxon>Ziziphus</taxon>
    </lineage>
</organism>
<keyword evidence="2" id="KW-0547">Nucleotide-binding</keyword>
<protein>
    <submittedName>
        <fullName evidence="5">Uncharacterized protein</fullName>
    </submittedName>
</protein>
<accession>A0A978VCP6</accession>
<dbReference type="InterPro" id="IPR052059">
    <property type="entry name" value="CR_Ser/Thr_kinase"/>
</dbReference>
<evidence type="ECO:0000256" key="1">
    <source>
        <dbReference type="ARBA" id="ARBA00022679"/>
    </source>
</evidence>
<dbReference type="Proteomes" id="UP000813462">
    <property type="component" value="Unassembled WGS sequence"/>
</dbReference>
<keyword evidence="4" id="KW-0067">ATP-binding</keyword>
<reference evidence="5" key="1">
    <citation type="journal article" date="2021" name="Front. Plant Sci.">
        <title>Chromosome-Scale Genome Assembly for Chinese Sour Jujube and Insights Into Its Genome Evolution and Domestication Signature.</title>
        <authorList>
            <person name="Shen L.-Y."/>
            <person name="Luo H."/>
            <person name="Wang X.-L."/>
            <person name="Wang X.-M."/>
            <person name="Qiu X.-J."/>
            <person name="Liu H."/>
            <person name="Zhou S.-S."/>
            <person name="Jia K.-H."/>
            <person name="Nie S."/>
            <person name="Bao Y.-T."/>
            <person name="Zhang R.-G."/>
            <person name="Yun Q.-Z."/>
            <person name="Chai Y.-H."/>
            <person name="Lu J.-Y."/>
            <person name="Li Y."/>
            <person name="Zhao S.-W."/>
            <person name="Mao J.-F."/>
            <person name="Jia S.-G."/>
            <person name="Mao Y.-M."/>
        </authorList>
    </citation>
    <scope>NUCLEOTIDE SEQUENCE</scope>
    <source>
        <strain evidence="5">AT0</strain>
        <tissue evidence="5">Leaf</tissue>
    </source>
</reference>
<evidence type="ECO:0000256" key="2">
    <source>
        <dbReference type="ARBA" id="ARBA00022741"/>
    </source>
</evidence>
<dbReference type="GO" id="GO:0016301">
    <property type="term" value="F:kinase activity"/>
    <property type="evidence" value="ECO:0007669"/>
    <property type="project" value="UniProtKB-KW"/>
</dbReference>
<gene>
    <name evidence="5" type="ORF">FEM48_Zijuj05G0039600</name>
</gene>
<dbReference type="SUPFAM" id="SSF56112">
    <property type="entry name" value="Protein kinase-like (PK-like)"/>
    <property type="match status" value="1"/>
</dbReference>
<dbReference type="InterPro" id="IPR011009">
    <property type="entry name" value="Kinase-like_dom_sf"/>
</dbReference>
<keyword evidence="1" id="KW-0808">Transferase</keyword>
<keyword evidence="3" id="KW-0418">Kinase</keyword>
<evidence type="ECO:0000256" key="4">
    <source>
        <dbReference type="ARBA" id="ARBA00022840"/>
    </source>
</evidence>
<name>A0A978VCP6_ZIZJJ</name>
<dbReference type="PANTHER" id="PTHR47973">
    <property type="entry name" value="CYSTEINE-RICH RECEPTOR-LIKE PROTEIN KINASE 3"/>
    <property type="match status" value="1"/>
</dbReference>
<dbReference type="GO" id="GO:0005524">
    <property type="term" value="F:ATP binding"/>
    <property type="evidence" value="ECO:0007669"/>
    <property type="project" value="UniProtKB-KW"/>
</dbReference>
<evidence type="ECO:0000313" key="6">
    <source>
        <dbReference type="Proteomes" id="UP000813462"/>
    </source>
</evidence>
<dbReference type="Gene3D" id="1.10.510.10">
    <property type="entry name" value="Transferase(Phosphotransferase) domain 1"/>
    <property type="match status" value="1"/>
</dbReference>
<dbReference type="AlphaFoldDB" id="A0A978VCP6"/>
<sequence>MIREDQHEHPSCWNNRKLVAGQILIQTWMKKTTYLLGWAWNLYKEKREVELVDSALMSEFNEKEVRRVIRIAQLCTQSSPSLRPSMSRVVAMLSGDVQSSTTISTPEYLLIVLTI</sequence>
<dbReference type="EMBL" id="JAEACU010000005">
    <property type="protein sequence ID" value="KAH7528135.1"/>
    <property type="molecule type" value="Genomic_DNA"/>
</dbReference>
<evidence type="ECO:0000256" key="3">
    <source>
        <dbReference type="ARBA" id="ARBA00022777"/>
    </source>
</evidence>
<proteinExistence type="predicted"/>
<evidence type="ECO:0000313" key="5">
    <source>
        <dbReference type="EMBL" id="KAH7528135.1"/>
    </source>
</evidence>